<dbReference type="InterPro" id="IPR006554">
    <property type="entry name" value="Helicase-like_DEXD_c2"/>
</dbReference>
<dbReference type="GO" id="GO:0046872">
    <property type="term" value="F:metal ion binding"/>
    <property type="evidence" value="ECO:0007669"/>
    <property type="project" value="UniProtKB-KW"/>
</dbReference>
<dbReference type="InterPro" id="IPR014013">
    <property type="entry name" value="Helic_SF1/SF2_ATP-bd_DinG/Rad3"/>
</dbReference>
<dbReference type="PANTHER" id="PTHR11472">
    <property type="entry name" value="DNA REPAIR DEAD HELICASE RAD3/XP-D SUBFAMILY MEMBER"/>
    <property type="match status" value="1"/>
</dbReference>
<keyword evidence="5" id="KW-0378">Hydrolase</keyword>
<name>A0A8E7AYE2_9EURY</name>
<protein>
    <submittedName>
        <fullName evidence="14">ATP-dependent DNA helicase</fullName>
    </submittedName>
</protein>
<evidence type="ECO:0000256" key="5">
    <source>
        <dbReference type="ARBA" id="ARBA00022801"/>
    </source>
</evidence>
<keyword evidence="8" id="KW-0408">Iron</keyword>
<dbReference type="Gene3D" id="1.10.275.40">
    <property type="match status" value="1"/>
</dbReference>
<dbReference type="Pfam" id="PF06733">
    <property type="entry name" value="DEAD_2"/>
    <property type="match status" value="1"/>
</dbReference>
<evidence type="ECO:0000256" key="9">
    <source>
        <dbReference type="ARBA" id="ARBA00023014"/>
    </source>
</evidence>
<gene>
    <name evidence="14" type="ORF">KHC33_08870</name>
</gene>
<evidence type="ECO:0000313" key="14">
    <source>
        <dbReference type="EMBL" id="QVV87489.1"/>
    </source>
</evidence>
<evidence type="ECO:0000256" key="7">
    <source>
        <dbReference type="ARBA" id="ARBA00022840"/>
    </source>
</evidence>
<dbReference type="Gene3D" id="1.10.30.20">
    <property type="entry name" value="Bacterial XPD DNA helicase, FeS cluster domain"/>
    <property type="match status" value="1"/>
</dbReference>
<dbReference type="GO" id="GO:0043139">
    <property type="term" value="F:5'-3' DNA helicase activity"/>
    <property type="evidence" value="ECO:0007669"/>
    <property type="project" value="UniProtKB-EC"/>
</dbReference>
<dbReference type="Pfam" id="PF13307">
    <property type="entry name" value="Helicase_C_2"/>
    <property type="match status" value="1"/>
</dbReference>
<dbReference type="SUPFAM" id="SSF52540">
    <property type="entry name" value="P-loop containing nucleoside triphosphate hydrolases"/>
    <property type="match status" value="2"/>
</dbReference>
<evidence type="ECO:0000256" key="2">
    <source>
        <dbReference type="ARBA" id="ARBA00022723"/>
    </source>
</evidence>
<dbReference type="InterPro" id="IPR010614">
    <property type="entry name" value="RAD3-like_helicase_DEAD"/>
</dbReference>
<dbReference type="PANTHER" id="PTHR11472:SF34">
    <property type="entry name" value="REGULATOR OF TELOMERE ELONGATION HELICASE 1"/>
    <property type="match status" value="1"/>
</dbReference>
<dbReference type="GeneID" id="65097292"/>
<evidence type="ECO:0000256" key="8">
    <source>
        <dbReference type="ARBA" id="ARBA00023004"/>
    </source>
</evidence>
<evidence type="ECO:0000256" key="1">
    <source>
        <dbReference type="ARBA" id="ARBA00022485"/>
    </source>
</evidence>
<dbReference type="GO" id="GO:0005524">
    <property type="term" value="F:ATP binding"/>
    <property type="evidence" value="ECO:0007669"/>
    <property type="project" value="UniProtKB-KW"/>
</dbReference>
<dbReference type="InterPro" id="IPR042493">
    <property type="entry name" value="XPD_DNA_FeS"/>
</dbReference>
<organism evidence="14 15">
    <name type="scientific">Methanospirillum purgamenti</name>
    <dbReference type="NCBI Taxonomy" id="2834276"/>
    <lineage>
        <taxon>Archaea</taxon>
        <taxon>Methanobacteriati</taxon>
        <taxon>Methanobacteriota</taxon>
        <taxon>Stenosarchaea group</taxon>
        <taxon>Methanomicrobia</taxon>
        <taxon>Methanomicrobiales</taxon>
        <taxon>Methanospirillaceae</taxon>
        <taxon>Methanospirillum</taxon>
    </lineage>
</organism>
<dbReference type="InterPro" id="IPR027417">
    <property type="entry name" value="P-loop_NTPase"/>
</dbReference>
<dbReference type="GO" id="GO:0003677">
    <property type="term" value="F:DNA binding"/>
    <property type="evidence" value="ECO:0007669"/>
    <property type="project" value="UniProtKB-KW"/>
</dbReference>
<evidence type="ECO:0000313" key="15">
    <source>
        <dbReference type="Proteomes" id="UP000680656"/>
    </source>
</evidence>
<dbReference type="Proteomes" id="UP000680656">
    <property type="component" value="Chromosome"/>
</dbReference>
<dbReference type="RefSeq" id="WP_214418310.1">
    <property type="nucleotide sequence ID" value="NZ_CP075546.1"/>
</dbReference>
<sequence length="673" mass="76904">MNELQDWFAYSSYRPGQEEMLRKAVETAKSGGVLLIDAPTGSGKSSVISSLLSVRKGRQIIVAVRTISQLATYIRELELIRKKQSDLKFSYLVGKNTMCPLGGTGDTYRKCEAVKAFSTALIRERADRGSLDPTRDKIILDQIRKNDPDHPLICPYFIRSKIAVQNEKGGGLRLVPSEGCKKISGRVIERSILPDSLKEICESICPYEVMTQASLQADVIICNYYHIMDDQIREQLYLNLGREPSDVLLLIDEAHNCGDVMQDIMSVSLDHRALEQADHDITSIRKDVKDLEAIRRLIPGIKKFLDGLRRSTETEDWFDPQIFSRMILRESFYTTMEEVVDDFMDLAENIKEANNKRGDYRTSGIERLSSFLYRLHNSGTNPAYLTLFRKDNDNIYLEVRNIDPSPALSTLAREHFCSIYISGTLTPLLSYQQLYFRVLPSDYPIHTFSLPNHFPKKNRALLATSDITSAFSQRQSEENTKRMVTYIRAFCNLPGNLGVWFPSYQMLESVTREVEMHLHDREVFIEPRESSEAGALLSRFINLPAMRKKGILFAVCGGKFSEGLDYRGEMLTGAMVIGLPLAPWNQVRQMIMQYYTRQYGEEGKFIAYTLPALNKVLQALGRVLRTPEDRGVLIMGDNRFLDPTIKERLPGWMQQEIQETTIQSFPTLLKEWK</sequence>
<keyword evidence="9" id="KW-0411">Iron-sulfur</keyword>
<keyword evidence="2" id="KW-0479">Metal-binding</keyword>
<evidence type="ECO:0000256" key="6">
    <source>
        <dbReference type="ARBA" id="ARBA00022806"/>
    </source>
</evidence>
<feature type="domain" description="Helicase ATP-binding" evidence="13">
    <location>
        <begin position="3"/>
        <end position="312"/>
    </location>
</feature>
<dbReference type="GO" id="GO:0051539">
    <property type="term" value="F:4 iron, 4 sulfur cluster binding"/>
    <property type="evidence" value="ECO:0007669"/>
    <property type="project" value="UniProtKB-KW"/>
</dbReference>
<dbReference type="InterPro" id="IPR045028">
    <property type="entry name" value="DinG/Rad3-like"/>
</dbReference>
<keyword evidence="12" id="KW-0413">Isomerase</keyword>
<dbReference type="AlphaFoldDB" id="A0A8E7AYE2"/>
<evidence type="ECO:0000259" key="13">
    <source>
        <dbReference type="PROSITE" id="PS51193"/>
    </source>
</evidence>
<keyword evidence="1" id="KW-0004">4Fe-4S</keyword>
<reference evidence="14 15" key="1">
    <citation type="submission" date="2021-05" db="EMBL/GenBank/DDBJ databases">
        <title>A novel Methanospirillum isolate from a pyrite-forming mixed culture.</title>
        <authorList>
            <person name="Bunk B."/>
            <person name="Sproer C."/>
            <person name="Spring S."/>
            <person name="Pester M."/>
        </authorList>
    </citation>
    <scope>NUCLEOTIDE SEQUENCE [LARGE SCALE GENOMIC DNA]</scope>
    <source>
        <strain evidence="14 15">J.3.6.1-F.2.7.3</strain>
    </source>
</reference>
<evidence type="ECO:0000256" key="12">
    <source>
        <dbReference type="ARBA" id="ARBA00023235"/>
    </source>
</evidence>
<evidence type="ECO:0000256" key="3">
    <source>
        <dbReference type="ARBA" id="ARBA00022741"/>
    </source>
</evidence>
<keyword evidence="6 14" id="KW-0347">Helicase</keyword>
<keyword evidence="15" id="KW-1185">Reference proteome</keyword>
<dbReference type="InterPro" id="IPR006555">
    <property type="entry name" value="ATP-dep_Helicase_C"/>
</dbReference>
<dbReference type="GO" id="GO:0016818">
    <property type="term" value="F:hydrolase activity, acting on acid anhydrides, in phosphorus-containing anhydrides"/>
    <property type="evidence" value="ECO:0007669"/>
    <property type="project" value="InterPro"/>
</dbReference>
<evidence type="ECO:0000256" key="11">
    <source>
        <dbReference type="ARBA" id="ARBA00023204"/>
    </source>
</evidence>
<dbReference type="SMART" id="SM00488">
    <property type="entry name" value="DEXDc2"/>
    <property type="match status" value="1"/>
</dbReference>
<keyword evidence="7" id="KW-0067">ATP-binding</keyword>
<dbReference type="SMART" id="SM00491">
    <property type="entry name" value="HELICc2"/>
    <property type="match status" value="1"/>
</dbReference>
<proteinExistence type="predicted"/>
<dbReference type="EMBL" id="CP075546">
    <property type="protein sequence ID" value="QVV87489.1"/>
    <property type="molecule type" value="Genomic_DNA"/>
</dbReference>
<dbReference type="Gene3D" id="3.40.50.300">
    <property type="entry name" value="P-loop containing nucleotide triphosphate hydrolases"/>
    <property type="match status" value="2"/>
</dbReference>
<keyword evidence="10" id="KW-0238">DNA-binding</keyword>
<keyword evidence="11" id="KW-0234">DNA repair</keyword>
<dbReference type="GO" id="GO:0006281">
    <property type="term" value="P:DNA repair"/>
    <property type="evidence" value="ECO:0007669"/>
    <property type="project" value="UniProtKB-KW"/>
</dbReference>
<dbReference type="KEGG" id="mrtj:KHC33_08870"/>
<evidence type="ECO:0000256" key="4">
    <source>
        <dbReference type="ARBA" id="ARBA00022763"/>
    </source>
</evidence>
<dbReference type="PROSITE" id="PS51193">
    <property type="entry name" value="HELICASE_ATP_BIND_2"/>
    <property type="match status" value="1"/>
</dbReference>
<accession>A0A8E7AYE2</accession>
<keyword evidence="4" id="KW-0227">DNA damage</keyword>
<keyword evidence="3" id="KW-0547">Nucleotide-binding</keyword>
<evidence type="ECO:0000256" key="10">
    <source>
        <dbReference type="ARBA" id="ARBA00023125"/>
    </source>
</evidence>